<proteinExistence type="predicted"/>
<keyword evidence="1 3" id="KW-0732">Signal</keyword>
<keyword evidence="5" id="KW-1185">Reference proteome</keyword>
<dbReference type="InterPro" id="IPR050966">
    <property type="entry name" value="Glutamyl_endopeptidase"/>
</dbReference>
<dbReference type="InterPro" id="IPR009003">
    <property type="entry name" value="Peptidase_S1_PA"/>
</dbReference>
<dbReference type="SUPFAM" id="SSF50494">
    <property type="entry name" value="Trypsin-like serine proteases"/>
    <property type="match status" value="1"/>
</dbReference>
<dbReference type="PANTHER" id="PTHR15462">
    <property type="entry name" value="SERINE PROTEASE"/>
    <property type="match status" value="1"/>
</dbReference>
<name>A0ABU1FMB8_9MICO</name>
<dbReference type="Proteomes" id="UP001260072">
    <property type="component" value="Unassembled WGS sequence"/>
</dbReference>
<sequence>MKRSFRAGLAGVALVACSLLAAPLAANAAPPEVPPGVDRRAVPAAEQAAAAEYWTPERMRSAIPADVLLQGKRATTPAPEVAAGAPVTYGKPVKGDAPQPKATNENPVRNIGKVFFTLNGANYVCSGNSVSAPNASLVSTAAHCVHSGPGAYATNWVFVPAYQNGSAPYGRWTATALVAPSQWTQSGDMSYDVAFAKVAPLSGRTLSATVGSTAIAFNQARGLWYKAYGYPAASPFNGQTLKGCSGTATQDPYRQTMSQGIPCDMTGGSSGGPWFLSSGAQNSVNSFGYNAIRNVMFGPYYGTVAQSTYSAIASY</sequence>
<evidence type="ECO:0000256" key="3">
    <source>
        <dbReference type="SAM" id="SignalP"/>
    </source>
</evidence>
<reference evidence="5" key="1">
    <citation type="submission" date="2023-07" db="EMBL/GenBank/DDBJ databases">
        <title>Description of three actinobacteria isolated from air of manufacturing shop in a pharmaceutical factory.</title>
        <authorList>
            <person name="Zhang D.-F."/>
        </authorList>
    </citation>
    <scope>NUCLEOTIDE SEQUENCE [LARGE SCALE GENOMIC DNA]</scope>
    <source>
        <strain evidence="5">CCTCC AB 2011122</strain>
    </source>
</reference>
<dbReference type="InterPro" id="IPR043504">
    <property type="entry name" value="Peptidase_S1_PA_chymotrypsin"/>
</dbReference>
<dbReference type="RefSeq" id="WP_310521278.1">
    <property type="nucleotide sequence ID" value="NZ_BAABBS010000001.1"/>
</dbReference>
<organism evidence="4 5">
    <name type="scientific">Agromyces indicus</name>
    <dbReference type="NCBI Taxonomy" id="758919"/>
    <lineage>
        <taxon>Bacteria</taxon>
        <taxon>Bacillati</taxon>
        <taxon>Actinomycetota</taxon>
        <taxon>Actinomycetes</taxon>
        <taxon>Micrococcales</taxon>
        <taxon>Microbacteriaceae</taxon>
        <taxon>Agromyces</taxon>
    </lineage>
</organism>
<evidence type="ECO:0000313" key="4">
    <source>
        <dbReference type="EMBL" id="MDR5692923.1"/>
    </source>
</evidence>
<gene>
    <name evidence="4" type="ORF">RH861_12700</name>
</gene>
<evidence type="ECO:0000256" key="2">
    <source>
        <dbReference type="SAM" id="MobiDB-lite"/>
    </source>
</evidence>
<feature type="signal peptide" evidence="3">
    <location>
        <begin position="1"/>
        <end position="28"/>
    </location>
</feature>
<evidence type="ECO:0000313" key="5">
    <source>
        <dbReference type="Proteomes" id="UP001260072"/>
    </source>
</evidence>
<dbReference type="PROSITE" id="PS51257">
    <property type="entry name" value="PROKAR_LIPOPROTEIN"/>
    <property type="match status" value="1"/>
</dbReference>
<feature type="region of interest" description="Disordered" evidence="2">
    <location>
        <begin position="82"/>
        <end position="106"/>
    </location>
</feature>
<feature type="chain" id="PRO_5046982517" evidence="3">
    <location>
        <begin position="29"/>
        <end position="315"/>
    </location>
</feature>
<protein>
    <submittedName>
        <fullName evidence="4">Trypsin-like peptidase domain-containing protein</fullName>
    </submittedName>
</protein>
<evidence type="ECO:0000256" key="1">
    <source>
        <dbReference type="ARBA" id="ARBA00022729"/>
    </source>
</evidence>
<accession>A0ABU1FMB8</accession>
<dbReference type="Gene3D" id="2.40.10.10">
    <property type="entry name" value="Trypsin-like serine proteases"/>
    <property type="match status" value="2"/>
</dbReference>
<dbReference type="EMBL" id="JAVKGS010000003">
    <property type="protein sequence ID" value="MDR5692923.1"/>
    <property type="molecule type" value="Genomic_DNA"/>
</dbReference>
<dbReference type="Pfam" id="PF13365">
    <property type="entry name" value="Trypsin_2"/>
    <property type="match status" value="1"/>
</dbReference>
<comment type="caution">
    <text evidence="4">The sequence shown here is derived from an EMBL/GenBank/DDBJ whole genome shotgun (WGS) entry which is preliminary data.</text>
</comment>